<feature type="compositionally biased region" description="Polar residues" evidence="1">
    <location>
        <begin position="17"/>
        <end position="35"/>
    </location>
</feature>
<accession>A0A080LVC9</accession>
<reference evidence="2 3" key="1">
    <citation type="submission" date="2014-02" db="EMBL/GenBank/DDBJ databases">
        <title>Expanding our view of genomic diversity in Candidatus Accumulibacter clades.</title>
        <authorList>
            <person name="Skennerton C.T."/>
            <person name="Barr J.J."/>
            <person name="Slater F.R."/>
            <person name="Bond P.L."/>
            <person name="Tyson G.W."/>
        </authorList>
    </citation>
    <scope>NUCLEOTIDE SEQUENCE [LARGE SCALE GENOMIC DNA]</scope>
    <source>
        <strain evidence="3">BA-91</strain>
    </source>
</reference>
<feature type="compositionally biased region" description="Basic and acidic residues" evidence="1">
    <location>
        <begin position="82"/>
        <end position="101"/>
    </location>
</feature>
<name>A0A080LVC9_9PROT</name>
<evidence type="ECO:0000313" key="3">
    <source>
        <dbReference type="Proteomes" id="UP000020077"/>
    </source>
</evidence>
<gene>
    <name evidence="2" type="ORF">AW09_002204</name>
</gene>
<proteinExistence type="predicted"/>
<organism evidence="2 3">
    <name type="scientific">Candidatus Accumulibacter phosphatis</name>
    <dbReference type="NCBI Taxonomy" id="327160"/>
    <lineage>
        <taxon>Bacteria</taxon>
        <taxon>Pseudomonadati</taxon>
        <taxon>Pseudomonadota</taxon>
        <taxon>Betaproteobacteria</taxon>
        <taxon>Candidatus Accumulibacter</taxon>
    </lineage>
</organism>
<feature type="compositionally biased region" description="Basic and acidic residues" evidence="1">
    <location>
        <begin position="1"/>
        <end position="10"/>
    </location>
</feature>
<feature type="region of interest" description="Disordered" evidence="1">
    <location>
        <begin position="1"/>
        <end position="101"/>
    </location>
</feature>
<dbReference type="EMBL" id="JDVG02000365">
    <property type="protein sequence ID" value="KFB72607.1"/>
    <property type="molecule type" value="Genomic_DNA"/>
</dbReference>
<comment type="caution">
    <text evidence="2">The sequence shown here is derived from an EMBL/GenBank/DDBJ whole genome shotgun (WGS) entry which is preliminary data.</text>
</comment>
<dbReference type="Proteomes" id="UP000020077">
    <property type="component" value="Unassembled WGS sequence"/>
</dbReference>
<evidence type="ECO:0000256" key="1">
    <source>
        <dbReference type="SAM" id="MobiDB-lite"/>
    </source>
</evidence>
<dbReference type="AlphaFoldDB" id="A0A080LVC9"/>
<protein>
    <submittedName>
        <fullName evidence="2">Uncharacterized protein</fullName>
    </submittedName>
</protein>
<evidence type="ECO:0000313" key="2">
    <source>
        <dbReference type="EMBL" id="KFB72607.1"/>
    </source>
</evidence>
<sequence>MTRFPDRLIDHAGAQHQAEQFHQPLANTRPRQAHTQPEENEESGQLGAHQAPLTQFDLLPLAVRRRPPRLRTADMAASADDFQQKVTRDTEQQPDRAVDLRRNVDFVPARVSL</sequence>